<protein>
    <recommendedName>
        <fullName evidence="4">DUF506 family protein</fullName>
    </recommendedName>
</protein>
<sequence length="313" mass="34379">MAVYIRAKRVTDPLDERVLARLRGEMTGYASSGSDHEGEGVVDCSFSSLVHAFLEVGNDGEENFRGGGDGDGEGSDSDDPPGPGVGLKRADEQGKKVRDLLFPRGETDPLRIQIRSEVEAAATRAMGTRGSVLRRAVMARMRERGYNAGICKVRWENGGGLMAGSYEYIDVVDEEDDRRYIVDLGFAAEFEIARGTEEYERIVQMLPAMAVAKPEEMKEAVRILAEEARKSLNSKGMSVPPWRKKRYMMAKWLGPYRRTVNPVSAEAGSSEVGGYVMCRAVGFGTQGISGVRLPAAGRSRQEESRKRTKGDKN</sequence>
<evidence type="ECO:0008006" key="4">
    <source>
        <dbReference type="Google" id="ProtNLM"/>
    </source>
</evidence>
<gene>
    <name evidence="2" type="ORF">HPP92_022925</name>
</gene>
<dbReference type="AlphaFoldDB" id="A0A835PYF0"/>
<dbReference type="OrthoDB" id="548115at2759"/>
<dbReference type="EMBL" id="JADCNM010000012">
    <property type="protein sequence ID" value="KAG0459797.1"/>
    <property type="molecule type" value="Genomic_DNA"/>
</dbReference>
<dbReference type="PANTHER" id="PTHR31579">
    <property type="entry name" value="OS03G0796600 PROTEIN"/>
    <property type="match status" value="1"/>
</dbReference>
<name>A0A835PYF0_VANPL</name>
<evidence type="ECO:0000256" key="1">
    <source>
        <dbReference type="SAM" id="MobiDB-lite"/>
    </source>
</evidence>
<feature type="region of interest" description="Disordered" evidence="1">
    <location>
        <begin position="292"/>
        <end position="313"/>
    </location>
</feature>
<feature type="region of interest" description="Disordered" evidence="1">
    <location>
        <begin position="59"/>
        <end position="90"/>
    </location>
</feature>
<reference evidence="2 3" key="1">
    <citation type="journal article" date="2020" name="Nat. Food">
        <title>A phased Vanilla planifolia genome enables genetic improvement of flavour and production.</title>
        <authorList>
            <person name="Hasing T."/>
            <person name="Tang H."/>
            <person name="Brym M."/>
            <person name="Khazi F."/>
            <person name="Huang T."/>
            <person name="Chambers A.H."/>
        </authorList>
    </citation>
    <scope>NUCLEOTIDE SEQUENCE [LARGE SCALE GENOMIC DNA]</scope>
    <source>
        <tissue evidence="2">Leaf</tissue>
    </source>
</reference>
<organism evidence="2 3">
    <name type="scientific">Vanilla planifolia</name>
    <name type="common">Vanilla</name>
    <dbReference type="NCBI Taxonomy" id="51239"/>
    <lineage>
        <taxon>Eukaryota</taxon>
        <taxon>Viridiplantae</taxon>
        <taxon>Streptophyta</taxon>
        <taxon>Embryophyta</taxon>
        <taxon>Tracheophyta</taxon>
        <taxon>Spermatophyta</taxon>
        <taxon>Magnoliopsida</taxon>
        <taxon>Liliopsida</taxon>
        <taxon>Asparagales</taxon>
        <taxon>Orchidaceae</taxon>
        <taxon>Vanilloideae</taxon>
        <taxon>Vanilleae</taxon>
        <taxon>Vanilla</taxon>
    </lineage>
</organism>
<evidence type="ECO:0000313" key="2">
    <source>
        <dbReference type="EMBL" id="KAG0459797.1"/>
    </source>
</evidence>
<dbReference type="NCBIfam" id="TIGR01615">
    <property type="entry name" value="A_thal_3542"/>
    <property type="match status" value="1"/>
</dbReference>
<feature type="compositionally biased region" description="Basic and acidic residues" evidence="1">
    <location>
        <begin position="299"/>
        <end position="313"/>
    </location>
</feature>
<dbReference type="Pfam" id="PF04720">
    <property type="entry name" value="PDDEXK_6"/>
    <property type="match status" value="1"/>
</dbReference>
<comment type="caution">
    <text evidence="2">The sequence shown here is derived from an EMBL/GenBank/DDBJ whole genome shotgun (WGS) entry which is preliminary data.</text>
</comment>
<accession>A0A835PYF0</accession>
<evidence type="ECO:0000313" key="3">
    <source>
        <dbReference type="Proteomes" id="UP000639772"/>
    </source>
</evidence>
<dbReference type="InterPro" id="IPR006502">
    <property type="entry name" value="PDDEXK-like"/>
</dbReference>
<dbReference type="Proteomes" id="UP000639772">
    <property type="component" value="Chromosome 12"/>
</dbReference>
<feature type="compositionally biased region" description="Acidic residues" evidence="1">
    <location>
        <begin position="70"/>
        <end position="79"/>
    </location>
</feature>
<dbReference type="PANTHER" id="PTHR31579:SF84">
    <property type="entry name" value="F21O3.6 PROTEIN"/>
    <property type="match status" value="1"/>
</dbReference>
<proteinExistence type="predicted"/>